<evidence type="ECO:0000256" key="15">
    <source>
        <dbReference type="PIRSR" id="PIRSR006769-2"/>
    </source>
</evidence>
<dbReference type="InterPro" id="IPR016193">
    <property type="entry name" value="Cytidine_deaminase-like"/>
</dbReference>
<evidence type="ECO:0000256" key="3">
    <source>
        <dbReference type="ARBA" id="ARBA00004910"/>
    </source>
</evidence>
<evidence type="ECO:0000256" key="14">
    <source>
        <dbReference type="PIRSR" id="PIRSR006769-1"/>
    </source>
</evidence>
<comment type="pathway">
    <text evidence="3 13">Cofactor biosynthesis; riboflavin biosynthesis; 5-amino-6-(D-ribitylamino)uracil from GTP: step 3/4.</text>
</comment>
<dbReference type="Gene3D" id="3.40.430.10">
    <property type="entry name" value="Dihydrofolate Reductase, subunit A"/>
    <property type="match status" value="1"/>
</dbReference>
<feature type="binding site" evidence="15">
    <location>
        <position position="213"/>
    </location>
    <ligand>
        <name>substrate</name>
    </ligand>
</feature>
<feature type="binding site" evidence="15">
    <location>
        <position position="179"/>
    </location>
    <ligand>
        <name>NADP(+)</name>
        <dbReference type="ChEBI" id="CHEBI:58349"/>
    </ligand>
</feature>
<dbReference type="InterPro" id="IPR002125">
    <property type="entry name" value="CMP_dCMP_dom"/>
</dbReference>
<protein>
    <recommendedName>
        <fullName evidence="13">Riboflavin biosynthesis protein RibD</fullName>
    </recommendedName>
    <domain>
        <recommendedName>
            <fullName evidence="13">Diaminohydroxyphosphoribosylaminopyrimidine deaminase</fullName>
            <shortName evidence="13">DRAP deaminase</shortName>
            <ecNumber evidence="13">3.5.4.26</ecNumber>
        </recommendedName>
        <alternativeName>
            <fullName evidence="13">Riboflavin-specific deaminase</fullName>
        </alternativeName>
    </domain>
    <domain>
        <recommendedName>
            <fullName evidence="13">5-amino-6-(5-phosphoribosylamino)uracil reductase</fullName>
            <ecNumber evidence="13">1.1.1.193</ecNumber>
        </recommendedName>
        <alternativeName>
            <fullName evidence="13">HTP reductase</fullName>
        </alternativeName>
    </domain>
</protein>
<dbReference type="FunFam" id="3.40.140.10:FF:000025">
    <property type="entry name" value="Riboflavin biosynthesis protein RibD"/>
    <property type="match status" value="1"/>
</dbReference>
<feature type="binding site" evidence="15">
    <location>
        <position position="216"/>
    </location>
    <ligand>
        <name>substrate</name>
    </ligand>
</feature>
<accession>A0A3M5P191</accession>
<dbReference type="InterPro" id="IPR011549">
    <property type="entry name" value="RibD_C"/>
</dbReference>
<comment type="catalytic activity">
    <reaction evidence="13">
        <text>2,5-diamino-6-hydroxy-4-(5-phosphoribosylamino)-pyrimidine + H2O + H(+) = 5-amino-6-(5-phospho-D-ribosylamino)uracil + NH4(+)</text>
        <dbReference type="Rhea" id="RHEA:21868"/>
        <dbReference type="ChEBI" id="CHEBI:15377"/>
        <dbReference type="ChEBI" id="CHEBI:15378"/>
        <dbReference type="ChEBI" id="CHEBI:28938"/>
        <dbReference type="ChEBI" id="CHEBI:58453"/>
        <dbReference type="ChEBI" id="CHEBI:58614"/>
        <dbReference type="EC" id="3.5.4.26"/>
    </reaction>
</comment>
<evidence type="ECO:0000256" key="5">
    <source>
        <dbReference type="ARBA" id="ARBA00007417"/>
    </source>
</evidence>
<evidence type="ECO:0000256" key="13">
    <source>
        <dbReference type="PIRNR" id="PIRNR006769"/>
    </source>
</evidence>
<dbReference type="PIRSF" id="PIRSF006769">
    <property type="entry name" value="RibD"/>
    <property type="match status" value="1"/>
</dbReference>
<keyword evidence="6 13" id="KW-0686">Riboflavin biosynthesis</keyword>
<feature type="binding site" evidence="16">
    <location>
        <position position="84"/>
    </location>
    <ligand>
        <name>Zn(2+)</name>
        <dbReference type="ChEBI" id="CHEBI:29105"/>
        <note>catalytic</note>
    </ligand>
</feature>
<comment type="catalytic activity">
    <reaction evidence="13">
        <text>5-amino-6-(5-phospho-D-ribitylamino)uracil + NADP(+) = 5-amino-6-(5-phospho-D-ribosylamino)uracil + NADPH + H(+)</text>
        <dbReference type="Rhea" id="RHEA:17845"/>
        <dbReference type="ChEBI" id="CHEBI:15378"/>
        <dbReference type="ChEBI" id="CHEBI:57783"/>
        <dbReference type="ChEBI" id="CHEBI:58349"/>
        <dbReference type="ChEBI" id="CHEBI:58421"/>
        <dbReference type="ChEBI" id="CHEBI:58453"/>
        <dbReference type="EC" id="1.1.1.193"/>
    </reaction>
</comment>
<feature type="binding site" evidence="15">
    <location>
        <position position="177"/>
    </location>
    <ligand>
        <name>substrate</name>
    </ligand>
</feature>
<evidence type="ECO:0000256" key="2">
    <source>
        <dbReference type="ARBA" id="ARBA00004882"/>
    </source>
</evidence>
<gene>
    <name evidence="18" type="ORF">ALP40_03653</name>
</gene>
<feature type="binding site" evidence="15">
    <location>
        <position position="209"/>
    </location>
    <ligand>
        <name>NADP(+)</name>
        <dbReference type="ChEBI" id="CHEBI:58349"/>
    </ligand>
</feature>
<evidence type="ECO:0000256" key="1">
    <source>
        <dbReference type="ARBA" id="ARBA00002151"/>
    </source>
</evidence>
<evidence type="ECO:0000256" key="12">
    <source>
        <dbReference type="ARBA" id="ARBA00023268"/>
    </source>
</evidence>
<name>A0A3M5P191_PSEVI</name>
<dbReference type="InterPro" id="IPR004794">
    <property type="entry name" value="Eubact_RibD"/>
</dbReference>
<evidence type="ECO:0000256" key="8">
    <source>
        <dbReference type="ARBA" id="ARBA00022801"/>
    </source>
</evidence>
<comment type="similarity">
    <text evidence="5 13">In the C-terminal section; belongs to the HTP reductase family.</text>
</comment>
<feature type="binding site" evidence="15">
    <location>
        <begin position="311"/>
        <end position="317"/>
    </location>
    <ligand>
        <name>NADP(+)</name>
        <dbReference type="ChEBI" id="CHEBI:58349"/>
    </ligand>
</feature>
<dbReference type="NCBIfam" id="TIGR00326">
    <property type="entry name" value="eubact_ribD"/>
    <property type="match status" value="1"/>
</dbReference>
<sequence length="381" mass="40355">MSALLTEQAALDVHYMARALELARKGLYSTHPNPRVGCVIVRDGQIVGEGWHARAGEPHAEVHALHQAGEQARGATAYVTLEPCSHHGRTPPCADALVNAGVARVVASMQDPNPEVAGRGLLRLMTAGIAVQCGVLEAEARALNKGFIKRMEIGLPYVRVKLAMSLDGRTAMASGESQWITGPEARSAVQRLRAQSSVVLTGADTVLADKARLTVRPDELGLSAELSALAAARPPLRVLVDGRLRVPLDAPFFQAGSALVATCAAASARGRYHDEGHEIVAMADSAGHVDLRKLLTELGTRGVNEVLVEAGPRLAGAFTRMGLVDEFQLFIAGKFLGSSARPLLDLPLAQMSEALELNIVEMRAVGNDWRVIALPVAVPGV</sequence>
<feature type="domain" description="CMP/dCMP-type deaminase" evidence="17">
    <location>
        <begin position="10"/>
        <end position="132"/>
    </location>
</feature>
<dbReference type="RefSeq" id="WP_122210026.1">
    <property type="nucleotide sequence ID" value="NZ_RBTP01000066.1"/>
</dbReference>
<dbReference type="EC" id="1.1.1.193" evidence="13"/>
<dbReference type="OrthoDB" id="9800865at2"/>
<keyword evidence="8 13" id="KW-0378">Hydrolase</keyword>
<keyword evidence="12" id="KW-0511">Multifunctional enzyme</keyword>
<dbReference type="InterPro" id="IPR024072">
    <property type="entry name" value="DHFR-like_dom_sf"/>
</dbReference>
<evidence type="ECO:0000256" key="4">
    <source>
        <dbReference type="ARBA" id="ARBA00005259"/>
    </source>
</evidence>
<evidence type="ECO:0000313" key="19">
    <source>
        <dbReference type="Proteomes" id="UP000273854"/>
    </source>
</evidence>
<dbReference type="PROSITE" id="PS51747">
    <property type="entry name" value="CYT_DCMP_DEAMINASES_2"/>
    <property type="match status" value="1"/>
</dbReference>
<dbReference type="GO" id="GO:0008270">
    <property type="term" value="F:zinc ion binding"/>
    <property type="evidence" value="ECO:0007669"/>
    <property type="project" value="InterPro"/>
</dbReference>
<organism evidence="18 19">
    <name type="scientific">Pseudomonas viridiflava</name>
    <name type="common">Phytomonas viridiflava</name>
    <dbReference type="NCBI Taxonomy" id="33069"/>
    <lineage>
        <taxon>Bacteria</taxon>
        <taxon>Pseudomonadati</taxon>
        <taxon>Pseudomonadota</taxon>
        <taxon>Gammaproteobacteria</taxon>
        <taxon>Pseudomonadales</taxon>
        <taxon>Pseudomonadaceae</taxon>
        <taxon>Pseudomonas</taxon>
    </lineage>
</organism>
<dbReference type="AlphaFoldDB" id="A0A3M5P191"/>
<keyword evidence="10 13" id="KW-0521">NADP</keyword>
<evidence type="ECO:0000313" key="18">
    <source>
        <dbReference type="EMBL" id="RMT78242.1"/>
    </source>
</evidence>
<dbReference type="InterPro" id="IPR016192">
    <property type="entry name" value="APOBEC/CMP_deaminase_Zn-bd"/>
</dbReference>
<dbReference type="EMBL" id="RBTP01000066">
    <property type="protein sequence ID" value="RMT78242.1"/>
    <property type="molecule type" value="Genomic_DNA"/>
</dbReference>
<comment type="function">
    <text evidence="1 13">Converts 2,5-diamino-6-(ribosylamino)-4(3h)-pyrimidinone 5'-phosphate into 5-amino-6-(ribosylamino)-2,4(1h,3h)-pyrimidinedione 5'-phosphate.</text>
</comment>
<dbReference type="PROSITE" id="PS00903">
    <property type="entry name" value="CYT_DCMP_DEAMINASES_1"/>
    <property type="match status" value="1"/>
</dbReference>
<dbReference type="PANTHER" id="PTHR38011:SF7">
    <property type="entry name" value="2,5-DIAMINO-6-RIBOSYLAMINO-4(3H)-PYRIMIDINONE 5'-PHOSPHATE REDUCTASE"/>
    <property type="match status" value="1"/>
</dbReference>
<keyword evidence="9 13" id="KW-0862">Zinc</keyword>
<dbReference type="GO" id="GO:0009231">
    <property type="term" value="P:riboflavin biosynthetic process"/>
    <property type="evidence" value="ECO:0007669"/>
    <property type="project" value="UniProtKB-UniPathway"/>
</dbReference>
<feature type="binding site" evidence="15">
    <location>
        <position position="163"/>
    </location>
    <ligand>
        <name>NADP(+)</name>
        <dbReference type="ChEBI" id="CHEBI:58349"/>
    </ligand>
</feature>
<keyword evidence="11 13" id="KW-0560">Oxidoreductase</keyword>
<evidence type="ECO:0000259" key="17">
    <source>
        <dbReference type="PROSITE" id="PS51747"/>
    </source>
</evidence>
<dbReference type="UniPathway" id="UPA00275">
    <property type="reaction ID" value="UER00401"/>
</dbReference>
<comment type="pathway">
    <text evidence="2 13">Cofactor biosynthesis; riboflavin biosynthesis; 5-amino-6-(D-ribitylamino)uracil from GTP: step 2/4.</text>
</comment>
<comment type="cofactor">
    <cofactor evidence="13 16">
        <name>Zn(2+)</name>
        <dbReference type="ChEBI" id="CHEBI:29105"/>
    </cofactor>
    <text evidence="13 16">Binds 1 zinc ion.</text>
</comment>
<dbReference type="InterPro" id="IPR050765">
    <property type="entry name" value="Riboflavin_Biosynth_HTPR"/>
</dbReference>
<dbReference type="InterPro" id="IPR002734">
    <property type="entry name" value="RibDG_C"/>
</dbReference>
<dbReference type="Gene3D" id="3.40.140.10">
    <property type="entry name" value="Cytidine Deaminase, domain 2"/>
    <property type="match status" value="1"/>
</dbReference>
<evidence type="ECO:0000256" key="7">
    <source>
        <dbReference type="ARBA" id="ARBA00022723"/>
    </source>
</evidence>
<dbReference type="NCBIfam" id="TIGR00227">
    <property type="entry name" value="ribD_Cterm"/>
    <property type="match status" value="1"/>
</dbReference>
<dbReference type="EC" id="3.5.4.26" evidence="13"/>
<feature type="binding site" evidence="16">
    <location>
        <position position="93"/>
    </location>
    <ligand>
        <name>Zn(2+)</name>
        <dbReference type="ChEBI" id="CHEBI:29105"/>
        <note>catalytic</note>
    </ligand>
</feature>
<feature type="binding site" evidence="15">
    <location>
        <position position="205"/>
    </location>
    <ligand>
        <name>NADP(+)</name>
        <dbReference type="ChEBI" id="CHEBI:58349"/>
    </ligand>
</feature>
<dbReference type="PANTHER" id="PTHR38011">
    <property type="entry name" value="DIHYDROFOLATE REDUCTASE FAMILY PROTEIN (AFU_ORTHOLOGUE AFUA_8G06820)"/>
    <property type="match status" value="1"/>
</dbReference>
<feature type="binding site" evidence="15">
    <location>
        <position position="309"/>
    </location>
    <ligand>
        <name>substrate</name>
    </ligand>
</feature>
<feature type="active site" description="Proton donor" evidence="14">
    <location>
        <position position="61"/>
    </location>
</feature>
<proteinExistence type="inferred from homology"/>
<evidence type="ECO:0000256" key="9">
    <source>
        <dbReference type="ARBA" id="ARBA00022833"/>
    </source>
</evidence>
<feature type="binding site" evidence="15">
    <location>
        <position position="193"/>
    </location>
    <ligand>
        <name>substrate</name>
    </ligand>
</feature>
<dbReference type="GO" id="GO:0008703">
    <property type="term" value="F:5-amino-6-(5-phosphoribosylamino)uracil reductase activity"/>
    <property type="evidence" value="ECO:0007669"/>
    <property type="project" value="UniProtKB-EC"/>
</dbReference>
<dbReference type="CDD" id="cd01284">
    <property type="entry name" value="Riboflavin_deaminase-reductase"/>
    <property type="match status" value="1"/>
</dbReference>
<dbReference type="Pfam" id="PF01872">
    <property type="entry name" value="RibD_C"/>
    <property type="match status" value="1"/>
</dbReference>
<reference evidence="18 19" key="1">
    <citation type="submission" date="2018-08" db="EMBL/GenBank/DDBJ databases">
        <title>Recombination of ecologically and evolutionarily significant loci maintains genetic cohesion in the Pseudomonas syringae species complex.</title>
        <authorList>
            <person name="Dillon M."/>
            <person name="Thakur S."/>
            <person name="Almeida R.N.D."/>
            <person name="Weir B.S."/>
            <person name="Guttman D.S."/>
        </authorList>
    </citation>
    <scope>NUCLEOTIDE SEQUENCE [LARGE SCALE GENOMIC DNA]</scope>
    <source>
        <strain evidence="18 19">ICMP 19473</strain>
    </source>
</reference>
<evidence type="ECO:0000256" key="10">
    <source>
        <dbReference type="ARBA" id="ARBA00022857"/>
    </source>
</evidence>
<evidence type="ECO:0000256" key="6">
    <source>
        <dbReference type="ARBA" id="ARBA00022619"/>
    </source>
</evidence>
<comment type="similarity">
    <text evidence="4 13">In the N-terminal section; belongs to the cytidine and deoxycytidylate deaminase family.</text>
</comment>
<evidence type="ECO:0000256" key="11">
    <source>
        <dbReference type="ARBA" id="ARBA00023002"/>
    </source>
</evidence>
<keyword evidence="7 13" id="KW-0479">Metal-binding</keyword>
<dbReference type="SUPFAM" id="SSF53597">
    <property type="entry name" value="Dihydrofolate reductase-like"/>
    <property type="match status" value="1"/>
</dbReference>
<comment type="caution">
    <text evidence="18">The sequence shown here is derived from an EMBL/GenBank/DDBJ whole genome shotgun (WGS) entry which is preliminary data.</text>
</comment>
<dbReference type="GO" id="GO:0050661">
    <property type="term" value="F:NADP binding"/>
    <property type="evidence" value="ECO:0007669"/>
    <property type="project" value="InterPro"/>
</dbReference>
<dbReference type="Proteomes" id="UP000273854">
    <property type="component" value="Unassembled WGS sequence"/>
</dbReference>
<dbReference type="Pfam" id="PF00383">
    <property type="entry name" value="dCMP_cyt_deam_1"/>
    <property type="match status" value="1"/>
</dbReference>
<dbReference type="GO" id="GO:0008835">
    <property type="term" value="F:diaminohydroxyphosphoribosylaminopyrimidine deaminase activity"/>
    <property type="evidence" value="ECO:0007669"/>
    <property type="project" value="UniProtKB-EC"/>
</dbReference>
<dbReference type="SUPFAM" id="SSF53927">
    <property type="entry name" value="Cytidine deaminase-like"/>
    <property type="match status" value="1"/>
</dbReference>
<feature type="binding site" evidence="16">
    <location>
        <position position="59"/>
    </location>
    <ligand>
        <name>Zn(2+)</name>
        <dbReference type="ChEBI" id="CHEBI:29105"/>
        <note>catalytic</note>
    </ligand>
</feature>
<evidence type="ECO:0000256" key="16">
    <source>
        <dbReference type="PIRSR" id="PIRSR006769-3"/>
    </source>
</evidence>